<dbReference type="AlphaFoldDB" id="A0A7C8NST4"/>
<dbReference type="Proteomes" id="UP000475325">
    <property type="component" value="Unassembled WGS sequence"/>
</dbReference>
<name>A0A7C8NST4_ORBOL</name>
<comment type="caution">
    <text evidence="1">The sequence shown here is derived from an EMBL/GenBank/DDBJ whole genome shotgun (WGS) entry which is preliminary data.</text>
</comment>
<protein>
    <submittedName>
        <fullName evidence="1">Uncharacterized protein</fullName>
    </submittedName>
</protein>
<dbReference type="EMBL" id="WIQW01000020">
    <property type="protein sequence ID" value="KAF3102688.1"/>
    <property type="molecule type" value="Genomic_DNA"/>
</dbReference>
<sequence>MDMTYLLASNVLIKLQGSPLVRSGCGIGWRTKNRRGINKKAVKVWANPFPTSNPELSVRQSLQLFVVRLPQLIDKDIDSATSNGNPHSP</sequence>
<evidence type="ECO:0000313" key="2">
    <source>
        <dbReference type="Proteomes" id="UP000475325"/>
    </source>
</evidence>
<proteinExistence type="predicted"/>
<gene>
    <name evidence="1" type="ORF">TWF102_004359</name>
</gene>
<organism evidence="1 2">
    <name type="scientific">Orbilia oligospora</name>
    <name type="common">Nematode-trapping fungus</name>
    <name type="synonym">Arthrobotrys oligospora</name>
    <dbReference type="NCBI Taxonomy" id="2813651"/>
    <lineage>
        <taxon>Eukaryota</taxon>
        <taxon>Fungi</taxon>
        <taxon>Dikarya</taxon>
        <taxon>Ascomycota</taxon>
        <taxon>Pezizomycotina</taxon>
        <taxon>Orbiliomycetes</taxon>
        <taxon>Orbiliales</taxon>
        <taxon>Orbiliaceae</taxon>
        <taxon>Orbilia</taxon>
    </lineage>
</organism>
<reference evidence="1 2" key="1">
    <citation type="submission" date="2019-06" db="EMBL/GenBank/DDBJ databases">
        <authorList>
            <person name="Palmer J.M."/>
        </authorList>
    </citation>
    <scope>NUCLEOTIDE SEQUENCE [LARGE SCALE GENOMIC DNA]</scope>
    <source>
        <strain evidence="1 2">TWF102</strain>
    </source>
</reference>
<evidence type="ECO:0000313" key="1">
    <source>
        <dbReference type="EMBL" id="KAF3102688.1"/>
    </source>
</evidence>
<accession>A0A7C8NST4</accession>